<sequence length="304" mass="36876">MIKFPKKKEIFESKFWSFLFRIYFKIETFLSNDIFYAKKKYRKVYGRKLDLRKPQYFHEKLQWLKLYDRKNIYIQCADKLAVRDYVRELVGDEYLIPILRVYESSKELDYSNLPEEQFILKCNHNSGSYTIVKNKDVIDWSLQRTIFHNLLRQNYYEQGREWQYRDIKPRIIAEKLLLNEDGSIPFDFKLFCLNGHVELVQVDLDREENHTRNLYDLDWNLLPYTYCYPNGRPVKRPERFDEMVRLAERLSKAFPFARVDFYYCQGKVFFGEITFHPEGGFGVFDDDEVELSLGKKLCLEYTNN</sequence>
<dbReference type="OrthoDB" id="9791827at2"/>
<accession>A0A4Q1JRM9</accession>
<reference evidence="1 2" key="1">
    <citation type="submission" date="2019-01" db="EMBL/GenBank/DDBJ databases">
        <title>Ancylomarina salipaludis sp. nov., isolated from a salt marsh.</title>
        <authorList>
            <person name="Yoon J.-H."/>
        </authorList>
    </citation>
    <scope>NUCLEOTIDE SEQUENCE [LARGE SCALE GENOMIC DNA]</scope>
    <source>
        <strain evidence="1 2">SHSM-M15</strain>
    </source>
</reference>
<organism evidence="1 2">
    <name type="scientific">Ancylomarina salipaludis</name>
    <dbReference type="NCBI Taxonomy" id="2501299"/>
    <lineage>
        <taxon>Bacteria</taxon>
        <taxon>Pseudomonadati</taxon>
        <taxon>Bacteroidota</taxon>
        <taxon>Bacteroidia</taxon>
        <taxon>Marinilabiliales</taxon>
        <taxon>Marinifilaceae</taxon>
        <taxon>Ancylomarina</taxon>
    </lineage>
</organism>
<dbReference type="RefSeq" id="WP_129251966.1">
    <property type="nucleotide sequence ID" value="NZ_SAXA01000001.1"/>
</dbReference>
<protein>
    <submittedName>
        <fullName evidence="1">Glycosyl transferase</fullName>
    </submittedName>
</protein>
<gene>
    <name evidence="1" type="ORF">EO244_00725</name>
</gene>
<evidence type="ECO:0000313" key="1">
    <source>
        <dbReference type="EMBL" id="RXQ97445.1"/>
    </source>
</evidence>
<proteinExistence type="predicted"/>
<dbReference type="AlphaFoldDB" id="A0A4Q1JRM9"/>
<dbReference type="GO" id="GO:0016740">
    <property type="term" value="F:transferase activity"/>
    <property type="evidence" value="ECO:0007669"/>
    <property type="project" value="UniProtKB-KW"/>
</dbReference>
<dbReference type="Proteomes" id="UP000289703">
    <property type="component" value="Unassembled WGS sequence"/>
</dbReference>
<keyword evidence="2" id="KW-1185">Reference proteome</keyword>
<dbReference type="Pfam" id="PF14305">
    <property type="entry name" value="ATPgrasp_TupA"/>
    <property type="match status" value="1"/>
</dbReference>
<dbReference type="InterPro" id="IPR029465">
    <property type="entry name" value="ATPgrasp_TupA"/>
</dbReference>
<comment type="caution">
    <text evidence="1">The sequence shown here is derived from an EMBL/GenBank/DDBJ whole genome shotgun (WGS) entry which is preliminary data.</text>
</comment>
<dbReference type="EMBL" id="SAXA01000001">
    <property type="protein sequence ID" value="RXQ97445.1"/>
    <property type="molecule type" value="Genomic_DNA"/>
</dbReference>
<evidence type="ECO:0000313" key="2">
    <source>
        <dbReference type="Proteomes" id="UP000289703"/>
    </source>
</evidence>
<name>A0A4Q1JRM9_9BACT</name>
<keyword evidence="1" id="KW-0808">Transferase</keyword>